<dbReference type="SUPFAM" id="SSF55811">
    <property type="entry name" value="Nudix"/>
    <property type="match status" value="1"/>
</dbReference>
<keyword evidence="4" id="KW-0479">Metal-binding</keyword>
<dbReference type="EMBL" id="WHYS01000001">
    <property type="protein sequence ID" value="MQL54894.1"/>
    <property type="molecule type" value="Genomic_DNA"/>
</dbReference>
<dbReference type="PROSITE" id="PS00893">
    <property type="entry name" value="NUDIX_BOX"/>
    <property type="match status" value="1"/>
</dbReference>
<evidence type="ECO:0000256" key="9">
    <source>
        <dbReference type="ARBA" id="ARBA00024486"/>
    </source>
</evidence>
<feature type="domain" description="Nudix hydrolase" evidence="22">
    <location>
        <begin position="1"/>
        <end position="111"/>
    </location>
</feature>
<evidence type="ECO:0000256" key="17">
    <source>
        <dbReference type="ARBA" id="ARBA00032071"/>
    </source>
</evidence>
<dbReference type="GO" id="GO:0042262">
    <property type="term" value="P:DNA protection"/>
    <property type="evidence" value="ECO:0007669"/>
    <property type="project" value="InterPro"/>
</dbReference>
<comment type="catalytic activity">
    <reaction evidence="7">
        <text>8-oxo-dATP + H2O = 8-oxo-dAMP + diphosphate + H(+)</text>
        <dbReference type="Rhea" id="RHEA:65396"/>
        <dbReference type="ChEBI" id="CHEBI:15377"/>
        <dbReference type="ChEBI" id="CHEBI:15378"/>
        <dbReference type="ChEBI" id="CHEBI:33019"/>
        <dbReference type="ChEBI" id="CHEBI:71361"/>
        <dbReference type="ChEBI" id="CHEBI:172871"/>
    </reaction>
    <physiologicalReaction direction="left-to-right" evidence="7">
        <dbReference type="Rhea" id="RHEA:65397"/>
    </physiologicalReaction>
</comment>
<dbReference type="Gene3D" id="3.90.79.10">
    <property type="entry name" value="Nucleoside Triphosphate Pyrophosphohydrolase"/>
    <property type="match status" value="1"/>
</dbReference>
<dbReference type="AlphaFoldDB" id="A0A650CXW6"/>
<dbReference type="GO" id="GO:0008828">
    <property type="term" value="F:dATP diphosphatase activity"/>
    <property type="evidence" value="ECO:0007669"/>
    <property type="project" value="UniProtKB-EC"/>
</dbReference>
<dbReference type="PANTHER" id="PTHR43758">
    <property type="entry name" value="7,8-DIHYDRO-8-OXOGUANINE TRIPHOSPHATASE"/>
    <property type="match status" value="1"/>
</dbReference>
<sequence length="134" mass="15408">MIKKKRGLGEGLITFPGGKVEENETPLECAIRETEEEVGVKIINPRKVGVITFKQINGNVQVMHVYLATEFIGILKESDEAIPIWVQRSDLPFKNMWIDDRIWLPLVLEGKYVNCVFEFTNDWKFMVSSLCEFA</sequence>
<dbReference type="PRINTS" id="PR01403">
    <property type="entry name" value="8OXTPHPHTASE"/>
</dbReference>
<dbReference type="Pfam" id="PF00293">
    <property type="entry name" value="NUDIX"/>
    <property type="match status" value="1"/>
</dbReference>
<evidence type="ECO:0000256" key="13">
    <source>
        <dbReference type="ARBA" id="ARBA00029673"/>
    </source>
</evidence>
<accession>A0A650CXW6</accession>
<dbReference type="CDD" id="cd03427">
    <property type="entry name" value="NUDIX_MTH1_Nudt1"/>
    <property type="match status" value="1"/>
</dbReference>
<name>A0A650CXW6_ACIAM</name>
<organism evidence="24 25">
    <name type="scientific">Acidianus ambivalens</name>
    <name type="common">Desulfurolobus ambivalens</name>
    <dbReference type="NCBI Taxonomy" id="2283"/>
    <lineage>
        <taxon>Archaea</taxon>
        <taxon>Thermoproteota</taxon>
        <taxon>Thermoprotei</taxon>
        <taxon>Sulfolobales</taxon>
        <taxon>Sulfolobaceae</taxon>
        <taxon>Acidianus</taxon>
    </lineage>
</organism>
<evidence type="ECO:0000256" key="21">
    <source>
        <dbReference type="ARBA" id="ARBA00053094"/>
    </source>
</evidence>
<evidence type="ECO:0000256" key="19">
    <source>
        <dbReference type="ARBA" id="ARBA00048894"/>
    </source>
</evidence>
<protein>
    <recommendedName>
        <fullName evidence="12">Oxidized purine nucleoside triphosphate hydrolase</fullName>
        <ecNumber evidence="11">3.6.1.56</ecNumber>
    </recommendedName>
    <alternativeName>
        <fullName evidence="16">2-hydroxy-dATP diphosphatase</fullName>
    </alternativeName>
    <alternativeName>
        <fullName evidence="15">7,8-dihydro-8-oxoguanine triphosphatase</fullName>
    </alternativeName>
    <alternativeName>
        <fullName evidence="14">8-oxo-dGTPase</fullName>
    </alternativeName>
    <alternativeName>
        <fullName evidence="17">Methylated purine nucleoside triphosphate hydrolase</fullName>
    </alternativeName>
    <alternativeName>
        <fullName evidence="13">Nucleoside diphosphate-linked moiety X motif 1</fullName>
    </alternativeName>
</protein>
<evidence type="ECO:0000313" key="26">
    <source>
        <dbReference type="Proteomes" id="UP000474054"/>
    </source>
</evidence>
<evidence type="ECO:0000256" key="2">
    <source>
        <dbReference type="ARBA" id="ARBA00005582"/>
    </source>
</evidence>
<dbReference type="KEGG" id="aamb:D1866_12385"/>
<dbReference type="InterPro" id="IPR003563">
    <property type="entry name" value="8ODP"/>
</dbReference>
<dbReference type="GO" id="GO:0005737">
    <property type="term" value="C:cytoplasm"/>
    <property type="evidence" value="ECO:0007669"/>
    <property type="project" value="TreeGrafter"/>
</dbReference>
<dbReference type="PANTHER" id="PTHR43758:SF2">
    <property type="entry name" value="OXIDIZED PURINE NUCLEOSIDE TRIPHOSPHATE HYDROLASE"/>
    <property type="match status" value="1"/>
</dbReference>
<dbReference type="PROSITE" id="PS51462">
    <property type="entry name" value="NUDIX"/>
    <property type="match status" value="1"/>
</dbReference>
<reference evidence="23 26" key="1">
    <citation type="submission" date="2019-10" db="EMBL/GenBank/DDBJ databases">
        <title>Comparative genomics of sulfur disproportionating microorganisms.</title>
        <authorList>
            <person name="Ward L.M."/>
            <person name="Bertran E."/>
            <person name="Johnston D."/>
        </authorList>
    </citation>
    <scope>NUCLEOTIDE SEQUENCE [LARGE SCALE GENOMIC DNA]</scope>
    <source>
        <strain evidence="23 26">DSM 3772</strain>
    </source>
</reference>
<evidence type="ECO:0000256" key="5">
    <source>
        <dbReference type="ARBA" id="ARBA00022801"/>
    </source>
</evidence>
<proteinExistence type="inferred from homology"/>
<evidence type="ECO:0000313" key="24">
    <source>
        <dbReference type="EMBL" id="QGR22680.1"/>
    </source>
</evidence>
<evidence type="ECO:0000256" key="11">
    <source>
        <dbReference type="ARBA" id="ARBA00026103"/>
    </source>
</evidence>
<evidence type="ECO:0000256" key="1">
    <source>
        <dbReference type="ARBA" id="ARBA00001946"/>
    </source>
</evidence>
<comment type="catalytic activity">
    <reaction evidence="9">
        <text>8-oxo-dGTP + H2O = 8-oxo-dGMP + diphosphate + H(+)</text>
        <dbReference type="Rhea" id="RHEA:31575"/>
        <dbReference type="ChEBI" id="CHEBI:15377"/>
        <dbReference type="ChEBI" id="CHEBI:15378"/>
        <dbReference type="ChEBI" id="CHEBI:33019"/>
        <dbReference type="ChEBI" id="CHEBI:63224"/>
        <dbReference type="ChEBI" id="CHEBI:77896"/>
    </reaction>
    <physiologicalReaction direction="left-to-right" evidence="9">
        <dbReference type="Rhea" id="RHEA:31576"/>
    </physiologicalReaction>
</comment>
<evidence type="ECO:0000256" key="8">
    <source>
        <dbReference type="ARBA" id="ARBA00024459"/>
    </source>
</evidence>
<dbReference type="GO" id="GO:0008413">
    <property type="term" value="F:8-oxo-7,8-dihydroguanosine triphosphate pyrophosphatase activity"/>
    <property type="evidence" value="ECO:0007669"/>
    <property type="project" value="InterPro"/>
</dbReference>
<comment type="catalytic activity">
    <reaction evidence="8">
        <text>2-oxo-dATP + H2O = 2-oxo-dAMP + diphosphate + H(+)</text>
        <dbReference type="Rhea" id="RHEA:31583"/>
        <dbReference type="ChEBI" id="CHEBI:15377"/>
        <dbReference type="ChEBI" id="CHEBI:15378"/>
        <dbReference type="ChEBI" id="CHEBI:33019"/>
        <dbReference type="ChEBI" id="CHEBI:63212"/>
        <dbReference type="ChEBI" id="CHEBI:77897"/>
        <dbReference type="EC" id="3.6.1.56"/>
    </reaction>
    <physiologicalReaction direction="left-to-right" evidence="8">
        <dbReference type="Rhea" id="RHEA:31584"/>
    </physiologicalReaction>
</comment>
<dbReference type="InterPro" id="IPR020084">
    <property type="entry name" value="NUDIX_hydrolase_CS"/>
</dbReference>
<dbReference type="InterPro" id="IPR000086">
    <property type="entry name" value="NUDIX_hydrolase_dom"/>
</dbReference>
<evidence type="ECO:0000259" key="22">
    <source>
        <dbReference type="PROSITE" id="PS51462"/>
    </source>
</evidence>
<comment type="catalytic activity">
    <reaction evidence="18">
        <text>N(6)-methyl-ATP + H2O = N(6)-methyl-AMP + diphosphate + H(+)</text>
        <dbReference type="Rhea" id="RHEA:67608"/>
        <dbReference type="ChEBI" id="CHEBI:15377"/>
        <dbReference type="ChEBI" id="CHEBI:15378"/>
        <dbReference type="ChEBI" id="CHEBI:33019"/>
        <dbReference type="ChEBI" id="CHEBI:144842"/>
        <dbReference type="ChEBI" id="CHEBI:172873"/>
    </reaction>
    <physiologicalReaction direction="left-to-right" evidence="18">
        <dbReference type="Rhea" id="RHEA:67609"/>
    </physiologicalReaction>
</comment>
<evidence type="ECO:0000256" key="10">
    <source>
        <dbReference type="ARBA" id="ARBA00024596"/>
    </source>
</evidence>
<dbReference type="GO" id="GO:0046872">
    <property type="term" value="F:metal ion binding"/>
    <property type="evidence" value="ECO:0007669"/>
    <property type="project" value="UniProtKB-KW"/>
</dbReference>
<evidence type="ECO:0000256" key="4">
    <source>
        <dbReference type="ARBA" id="ARBA00022723"/>
    </source>
</evidence>
<evidence type="ECO:0000256" key="16">
    <source>
        <dbReference type="ARBA" id="ARBA00031927"/>
    </source>
</evidence>
<dbReference type="EMBL" id="CP045482">
    <property type="protein sequence ID" value="QGR22680.1"/>
    <property type="molecule type" value="Genomic_DNA"/>
</dbReference>
<evidence type="ECO:0000256" key="18">
    <source>
        <dbReference type="ARBA" id="ARBA00048002"/>
    </source>
</evidence>
<dbReference type="Proteomes" id="UP000474054">
    <property type="component" value="Unassembled WGS sequence"/>
</dbReference>
<comment type="catalytic activity">
    <reaction evidence="10">
        <text>2-oxo-ATP + H2O = 2-oxo-AMP + diphosphate + H(+)</text>
        <dbReference type="Rhea" id="RHEA:67392"/>
        <dbReference type="ChEBI" id="CHEBI:15377"/>
        <dbReference type="ChEBI" id="CHEBI:15378"/>
        <dbReference type="ChEBI" id="CHEBI:33019"/>
        <dbReference type="ChEBI" id="CHEBI:71395"/>
        <dbReference type="ChEBI" id="CHEBI:172878"/>
    </reaction>
    <physiologicalReaction direction="left-to-right" evidence="10">
        <dbReference type="Rhea" id="RHEA:67393"/>
    </physiologicalReaction>
</comment>
<keyword evidence="6" id="KW-0460">Magnesium</keyword>
<comment type="catalytic activity">
    <reaction evidence="20">
        <text>N(6)-methyl-dATP + H2O = N(6)-methyl-dAMP + diphosphate + H(+)</text>
        <dbReference type="Rhea" id="RHEA:67604"/>
        <dbReference type="ChEBI" id="CHEBI:15377"/>
        <dbReference type="ChEBI" id="CHEBI:15378"/>
        <dbReference type="ChEBI" id="CHEBI:33019"/>
        <dbReference type="ChEBI" id="CHEBI:169976"/>
        <dbReference type="ChEBI" id="CHEBI:172872"/>
    </reaction>
    <physiologicalReaction direction="left-to-right" evidence="20">
        <dbReference type="Rhea" id="RHEA:67605"/>
    </physiologicalReaction>
</comment>
<evidence type="ECO:0000256" key="12">
    <source>
        <dbReference type="ARBA" id="ARBA00026218"/>
    </source>
</evidence>
<evidence type="ECO:0000256" key="7">
    <source>
        <dbReference type="ARBA" id="ARBA00024448"/>
    </source>
</evidence>
<dbReference type="InterPro" id="IPR015797">
    <property type="entry name" value="NUDIX_hydrolase-like_dom_sf"/>
</dbReference>
<evidence type="ECO:0000256" key="20">
    <source>
        <dbReference type="ARBA" id="ARBA00049032"/>
    </source>
</evidence>
<gene>
    <name evidence="24" type="ORF">D1866_12385</name>
    <name evidence="23" type="ORF">GFB69_03825</name>
</gene>
<comment type="subunit">
    <text evidence="3">Monomer.</text>
</comment>
<comment type="similarity">
    <text evidence="2">Belongs to the Nudix hydrolase family.</text>
</comment>
<evidence type="ECO:0000256" key="14">
    <source>
        <dbReference type="ARBA" id="ARBA00030634"/>
    </source>
</evidence>
<comment type="cofactor">
    <cofactor evidence="1">
        <name>Mg(2+)</name>
        <dbReference type="ChEBI" id="CHEBI:18420"/>
    </cofactor>
</comment>
<comment type="function">
    <text evidence="21">Oxidized purine nucleoside triphosphate hydrolase which is a prominent sanitizer of the oxidized nucleotide pool. Catalyzes the hydrolysis of 2-oxo-dATP (2-hydroxy-dATP) into 2-oxo-dAMP. Also has a significant hydrolase activity toward 2-oxo-ATP, 8-oxo-dGTP and 8-oxo-dATP. Through the hydrolysis of oxidized purine nucleoside triphosphates, prevents their incorporation into DNA and the subsequent transversions A:T to C:G and G:C to T:A. Also catalyzes the hydrolysis of methylated purine nucleoside triphosphate preventing their integration into DNA. Through this antimutagenic activity protects cells from oxidative stress.</text>
</comment>
<keyword evidence="25" id="KW-1185">Reference proteome</keyword>
<dbReference type="EC" id="3.6.1.56" evidence="11"/>
<comment type="catalytic activity">
    <reaction evidence="19">
        <text>O(6)-methyl-dGTP + H2O = O(6)-methyl-dGMP + diphosphate + H(+)</text>
        <dbReference type="Rhea" id="RHEA:67600"/>
        <dbReference type="ChEBI" id="CHEBI:15377"/>
        <dbReference type="ChEBI" id="CHEBI:15378"/>
        <dbReference type="ChEBI" id="CHEBI:33019"/>
        <dbReference type="ChEBI" id="CHEBI:169974"/>
        <dbReference type="ChEBI" id="CHEBI:169975"/>
    </reaction>
    <physiologicalReaction direction="left-to-right" evidence="19">
        <dbReference type="Rhea" id="RHEA:67601"/>
    </physiologicalReaction>
</comment>
<evidence type="ECO:0000256" key="15">
    <source>
        <dbReference type="ARBA" id="ARBA00030682"/>
    </source>
</evidence>
<evidence type="ECO:0000313" key="25">
    <source>
        <dbReference type="Proteomes" id="UP000426328"/>
    </source>
</evidence>
<keyword evidence="5" id="KW-0378">Hydrolase</keyword>
<evidence type="ECO:0000256" key="6">
    <source>
        <dbReference type="ARBA" id="ARBA00022842"/>
    </source>
</evidence>
<dbReference type="Proteomes" id="UP000426328">
    <property type="component" value="Chromosome"/>
</dbReference>
<evidence type="ECO:0000313" key="23">
    <source>
        <dbReference type="EMBL" id="MQL54894.1"/>
    </source>
</evidence>
<reference evidence="24 25" key="2">
    <citation type="submission" date="2019-10" db="EMBL/GenBank/DDBJ databases">
        <title>Genome Sequences from Six Type Strain Members of the Archaeal Family Sulfolobaceae: Acidianus ambivalens, Acidianus infernus, Metallosphaera prunae, Stygiolobus azoricus, Sulfolobus metallicus, and Sulfurisphaera ohwakuensis.</title>
        <authorList>
            <person name="Counts J.A."/>
            <person name="Kelly R.M."/>
        </authorList>
    </citation>
    <scope>NUCLEOTIDE SEQUENCE [LARGE SCALE GENOMIC DNA]</scope>
    <source>
        <strain evidence="24 25">LEI 10</strain>
    </source>
</reference>
<evidence type="ECO:0000256" key="3">
    <source>
        <dbReference type="ARBA" id="ARBA00011245"/>
    </source>
</evidence>